<dbReference type="Proteomes" id="UP000799291">
    <property type="component" value="Unassembled WGS sequence"/>
</dbReference>
<evidence type="ECO:0000256" key="1">
    <source>
        <dbReference type="ARBA" id="ARBA00001678"/>
    </source>
</evidence>
<dbReference type="OrthoDB" id="428177at2759"/>
<dbReference type="EC" id="3.2.1.78" evidence="4"/>
<evidence type="ECO:0000256" key="5">
    <source>
        <dbReference type="ARBA" id="ARBA00022525"/>
    </source>
</evidence>
<dbReference type="GO" id="GO:0005576">
    <property type="term" value="C:extracellular region"/>
    <property type="evidence" value="ECO:0007669"/>
    <property type="project" value="UniProtKB-SubCell"/>
</dbReference>
<dbReference type="Pfam" id="PF00150">
    <property type="entry name" value="Cellulase"/>
    <property type="match status" value="1"/>
</dbReference>
<dbReference type="AlphaFoldDB" id="A0A6G1IKX2"/>
<keyword evidence="5" id="KW-0964">Secreted</keyword>
<keyword evidence="6 10" id="KW-0732">Signal</keyword>
<evidence type="ECO:0000256" key="3">
    <source>
        <dbReference type="ARBA" id="ARBA00005641"/>
    </source>
</evidence>
<evidence type="ECO:0000256" key="10">
    <source>
        <dbReference type="SAM" id="SignalP"/>
    </source>
</evidence>
<evidence type="ECO:0000256" key="6">
    <source>
        <dbReference type="ARBA" id="ARBA00022729"/>
    </source>
</evidence>
<comment type="subcellular location">
    <subcellularLocation>
        <location evidence="2">Secreted</location>
    </subcellularLocation>
</comment>
<comment type="similarity">
    <text evidence="3 9">Belongs to the glycosyl hydrolase 5 (cellulase A) family.</text>
</comment>
<dbReference type="GO" id="GO:0046355">
    <property type="term" value="P:mannan catabolic process"/>
    <property type="evidence" value="ECO:0007669"/>
    <property type="project" value="UniProtKB-ARBA"/>
</dbReference>
<dbReference type="GO" id="GO:0016985">
    <property type="term" value="F:mannan endo-1,4-beta-mannosidase activity"/>
    <property type="evidence" value="ECO:0007669"/>
    <property type="project" value="UniProtKB-EC"/>
</dbReference>
<dbReference type="PANTHER" id="PTHR31451:SF39">
    <property type="entry name" value="MANNAN ENDO-1,4-BETA-MANNOSIDASE 1"/>
    <property type="match status" value="1"/>
</dbReference>
<evidence type="ECO:0000256" key="4">
    <source>
        <dbReference type="ARBA" id="ARBA00012706"/>
    </source>
</evidence>
<organism evidence="12 13">
    <name type="scientific">Lentithecium fluviatile CBS 122367</name>
    <dbReference type="NCBI Taxonomy" id="1168545"/>
    <lineage>
        <taxon>Eukaryota</taxon>
        <taxon>Fungi</taxon>
        <taxon>Dikarya</taxon>
        <taxon>Ascomycota</taxon>
        <taxon>Pezizomycotina</taxon>
        <taxon>Dothideomycetes</taxon>
        <taxon>Pleosporomycetidae</taxon>
        <taxon>Pleosporales</taxon>
        <taxon>Massarineae</taxon>
        <taxon>Lentitheciaceae</taxon>
        <taxon>Lentithecium</taxon>
    </lineage>
</organism>
<evidence type="ECO:0000256" key="8">
    <source>
        <dbReference type="ARBA" id="ARBA00023295"/>
    </source>
</evidence>
<reference evidence="12" key="1">
    <citation type="journal article" date="2020" name="Stud. Mycol.">
        <title>101 Dothideomycetes genomes: a test case for predicting lifestyles and emergence of pathogens.</title>
        <authorList>
            <person name="Haridas S."/>
            <person name="Albert R."/>
            <person name="Binder M."/>
            <person name="Bloem J."/>
            <person name="Labutti K."/>
            <person name="Salamov A."/>
            <person name="Andreopoulos B."/>
            <person name="Baker S."/>
            <person name="Barry K."/>
            <person name="Bills G."/>
            <person name="Bluhm B."/>
            <person name="Cannon C."/>
            <person name="Castanera R."/>
            <person name="Culley D."/>
            <person name="Daum C."/>
            <person name="Ezra D."/>
            <person name="Gonzalez J."/>
            <person name="Henrissat B."/>
            <person name="Kuo A."/>
            <person name="Liang C."/>
            <person name="Lipzen A."/>
            <person name="Lutzoni F."/>
            <person name="Magnuson J."/>
            <person name="Mondo S."/>
            <person name="Nolan M."/>
            <person name="Ohm R."/>
            <person name="Pangilinan J."/>
            <person name="Park H.-J."/>
            <person name="Ramirez L."/>
            <person name="Alfaro M."/>
            <person name="Sun H."/>
            <person name="Tritt A."/>
            <person name="Yoshinaga Y."/>
            <person name="Zwiers L.-H."/>
            <person name="Turgeon B."/>
            <person name="Goodwin S."/>
            <person name="Spatafora J."/>
            <person name="Crous P."/>
            <person name="Grigoriev I."/>
        </authorList>
    </citation>
    <scope>NUCLEOTIDE SEQUENCE</scope>
    <source>
        <strain evidence="12">CBS 122367</strain>
    </source>
</reference>
<keyword evidence="13" id="KW-1185">Reference proteome</keyword>
<evidence type="ECO:0000256" key="2">
    <source>
        <dbReference type="ARBA" id="ARBA00004613"/>
    </source>
</evidence>
<dbReference type="InterPro" id="IPR001547">
    <property type="entry name" value="Glyco_hydro_5"/>
</dbReference>
<dbReference type="SUPFAM" id="SSF51445">
    <property type="entry name" value="(Trans)glycosidases"/>
    <property type="match status" value="1"/>
</dbReference>
<evidence type="ECO:0000313" key="13">
    <source>
        <dbReference type="Proteomes" id="UP000799291"/>
    </source>
</evidence>
<keyword evidence="7 9" id="KW-0378">Hydrolase</keyword>
<feature type="chain" id="PRO_5026036467" description="mannan endo-1,4-beta-mannosidase" evidence="10">
    <location>
        <begin position="22"/>
        <end position="376"/>
    </location>
</feature>
<dbReference type="PANTHER" id="PTHR31451">
    <property type="match status" value="1"/>
</dbReference>
<evidence type="ECO:0000256" key="9">
    <source>
        <dbReference type="RuleBase" id="RU361153"/>
    </source>
</evidence>
<dbReference type="InterPro" id="IPR045053">
    <property type="entry name" value="MAN-like"/>
</dbReference>
<name>A0A6G1IKX2_9PLEO</name>
<proteinExistence type="inferred from homology"/>
<sequence>MQPISVVGALILATAMGGVHCQPRARGDGSNSFAGSNLYFLHALPPAEQKAYVETLAEWGVRVVRLWVTYTDAGCLKGSTVGSIPPFELTVGTYDNTVLDVLDSTLKLLHDNSIKAIISPHNANSLTGSAACDAYCDKYTNASTFYSSTEAKADYDNRLNAILSYRSPNFGGRAWKDMGEVILAFDLQNEPLIAQLDKLNANDPDDWLCGRAGALKGSLGSSNIKVATGGIGGSQYCCDHEFNLLDKALQCDAIDILSVHGYMSKASDWAYFITGDKSVLVQANAAGKHVMVEEWGVSTSYQDNFDRQVEVFNDAGIPWLYWQVVPGLDGSQAGHPDECGYDGFEISVDSPKGDLSSAVAAANAATANQSWVGYIG</sequence>
<feature type="domain" description="Glycoside hydrolase family 5" evidence="11">
    <location>
        <begin position="43"/>
        <end position="324"/>
    </location>
</feature>
<feature type="signal peptide" evidence="10">
    <location>
        <begin position="1"/>
        <end position="21"/>
    </location>
</feature>
<evidence type="ECO:0000313" key="12">
    <source>
        <dbReference type="EMBL" id="KAF2678887.1"/>
    </source>
</evidence>
<comment type="catalytic activity">
    <reaction evidence="1">
        <text>Random hydrolysis of (1-&gt;4)-beta-D-mannosidic linkages in mannans, galactomannans and glucomannans.</text>
        <dbReference type="EC" id="3.2.1.78"/>
    </reaction>
</comment>
<dbReference type="InterPro" id="IPR017853">
    <property type="entry name" value="GH"/>
</dbReference>
<dbReference type="Gene3D" id="3.20.20.80">
    <property type="entry name" value="Glycosidases"/>
    <property type="match status" value="1"/>
</dbReference>
<dbReference type="EMBL" id="MU005608">
    <property type="protein sequence ID" value="KAF2678887.1"/>
    <property type="molecule type" value="Genomic_DNA"/>
</dbReference>
<gene>
    <name evidence="12" type="ORF">K458DRAFT_435543</name>
</gene>
<keyword evidence="8 9" id="KW-0326">Glycosidase</keyword>
<accession>A0A6G1IKX2</accession>
<evidence type="ECO:0000259" key="11">
    <source>
        <dbReference type="Pfam" id="PF00150"/>
    </source>
</evidence>
<protein>
    <recommendedName>
        <fullName evidence="4">mannan endo-1,4-beta-mannosidase</fullName>
        <ecNumber evidence="4">3.2.1.78</ecNumber>
    </recommendedName>
</protein>
<evidence type="ECO:0000256" key="7">
    <source>
        <dbReference type="ARBA" id="ARBA00022801"/>
    </source>
</evidence>